<gene>
    <name evidence="2" type="ORF">MESINF_1746</name>
</gene>
<protein>
    <recommendedName>
        <fullName evidence="1">RRXRR domain-containing protein</fullName>
    </recommendedName>
</protein>
<organism evidence="2 3">
    <name type="scientific">Mesotoga infera</name>
    <dbReference type="NCBI Taxonomy" id="1236046"/>
    <lineage>
        <taxon>Bacteria</taxon>
        <taxon>Thermotogati</taxon>
        <taxon>Thermotogota</taxon>
        <taxon>Thermotogae</taxon>
        <taxon>Kosmotogales</taxon>
        <taxon>Kosmotogaceae</taxon>
        <taxon>Mesotoga</taxon>
    </lineage>
</organism>
<evidence type="ECO:0000313" key="3">
    <source>
        <dbReference type="Proteomes" id="UP000250796"/>
    </source>
</evidence>
<dbReference type="Pfam" id="PF14239">
    <property type="entry name" value="RRXRR"/>
    <property type="match status" value="1"/>
</dbReference>
<proteinExistence type="predicted"/>
<reference evidence="2 3" key="1">
    <citation type="submission" date="2017-01" db="EMBL/GenBank/DDBJ databases">
        <authorList>
            <person name="Erauso G."/>
        </authorList>
    </citation>
    <scope>NUCLEOTIDE SEQUENCE [LARGE SCALE GENOMIC DNA]</scope>
    <source>
        <strain evidence="2">MESINF1</strain>
    </source>
</reference>
<dbReference type="RefSeq" id="WP_169699365.1">
    <property type="nucleotide sequence ID" value="NZ_LS974202.1"/>
</dbReference>
<keyword evidence="3" id="KW-1185">Reference proteome</keyword>
<dbReference type="Proteomes" id="UP000250796">
    <property type="component" value="Chromosome MESINF"/>
</dbReference>
<sequence length="267" mass="30557">MLVYVINRHGKPLMPCKPQKARKLLKEQKAKVVKRTPFTIQLLYGSSGYKQDVILGVDAGSKTIGLLATTENKEVFSAEVELRTDTEVELKVKRNSSFRDAAFMGIMLWAFYNKLKELYSNVSLTFGYITKNVRIKHNLEKSHRIDARCISGNASTKESDCWYFFKQVRKQNRQLHKTNPKKGIRRENKAPGYVHGYQLFDKVEYLGRECFVFGRRSSGYFDLRTLDGEVVSRSASVGKLKLVERASSLLCERREASFLTALKHGVS</sequence>
<dbReference type="InterPro" id="IPR025938">
    <property type="entry name" value="RRXRR_dom"/>
</dbReference>
<feature type="domain" description="RRXRR" evidence="1">
    <location>
        <begin position="3"/>
        <end position="87"/>
    </location>
</feature>
<evidence type="ECO:0000259" key="1">
    <source>
        <dbReference type="Pfam" id="PF14239"/>
    </source>
</evidence>
<evidence type="ECO:0000313" key="2">
    <source>
        <dbReference type="EMBL" id="SSC13190.1"/>
    </source>
</evidence>
<dbReference type="AlphaFoldDB" id="A0A7Z7PNN8"/>
<accession>A0A7Z7PNN8</accession>
<dbReference type="EMBL" id="LS974202">
    <property type="protein sequence ID" value="SSC13190.1"/>
    <property type="molecule type" value="Genomic_DNA"/>
</dbReference>
<name>A0A7Z7PNN8_9BACT</name>
<dbReference type="KEGG" id="minf:MESINF_1746"/>